<gene>
    <name evidence="6" type="ORF">AZOBR_p340194</name>
</gene>
<dbReference type="GO" id="GO:0003677">
    <property type="term" value="F:DNA binding"/>
    <property type="evidence" value="ECO:0007669"/>
    <property type="project" value="UniProtKB-KW"/>
</dbReference>
<comment type="similarity">
    <text evidence="1">Belongs to the 'phage' integrase family.</text>
</comment>
<dbReference type="GO" id="GO:0015074">
    <property type="term" value="P:DNA integration"/>
    <property type="evidence" value="ECO:0007669"/>
    <property type="project" value="UniProtKB-KW"/>
</dbReference>
<dbReference type="PANTHER" id="PTHR30629">
    <property type="entry name" value="PROPHAGE INTEGRASE"/>
    <property type="match status" value="1"/>
</dbReference>
<dbReference type="PROSITE" id="PS51898">
    <property type="entry name" value="TYR_RECOMBINASE"/>
    <property type="match status" value="1"/>
</dbReference>
<organism evidence="6 7">
    <name type="scientific">Azospirillum baldaniorum</name>
    <dbReference type="NCBI Taxonomy" id="1064539"/>
    <lineage>
        <taxon>Bacteria</taxon>
        <taxon>Pseudomonadati</taxon>
        <taxon>Pseudomonadota</taxon>
        <taxon>Alphaproteobacteria</taxon>
        <taxon>Rhodospirillales</taxon>
        <taxon>Azospirillaceae</taxon>
        <taxon>Azospirillum</taxon>
    </lineage>
</organism>
<keyword evidence="7" id="KW-1185">Reference proteome</keyword>
<dbReference type="Gene3D" id="1.10.443.10">
    <property type="entry name" value="Intergrase catalytic core"/>
    <property type="match status" value="1"/>
</dbReference>
<evidence type="ECO:0000256" key="4">
    <source>
        <dbReference type="ARBA" id="ARBA00023172"/>
    </source>
</evidence>
<sequence length="321" mass="36337">MARKTVKRTLADGTIKTYSYERASKEPRARTVAAIVREYTASHQYRGMKRSSQTLYDRCLNEIVTEYGEVEIAKIKRRHVLAQRDALAGTPGIANEVHKVWTVLLTFALDREYIQFHPALRIRKLKGGEHSRWPDALVEHALTPGVLPEHFRRAVALAVYTGQRLGDCIRMQWSDYDGSTISLAQQKTGKKLLVPCHSALRHEMDAWKATRGESTATTILVRRNGLPWPNGDHFSSSFRGFILHADKHGRPLRPEFTGYVFHGLRKVAASRLAEAGCSIHEIAAITGHSALSMIEHYTKESDQFRRATAAITKLENWRKAK</sequence>
<dbReference type="InterPro" id="IPR002104">
    <property type="entry name" value="Integrase_catalytic"/>
</dbReference>
<dbReference type="KEGG" id="abs:AZOBR_p340194"/>
<dbReference type="SUPFAM" id="SSF56349">
    <property type="entry name" value="DNA breaking-rejoining enzymes"/>
    <property type="match status" value="1"/>
</dbReference>
<keyword evidence="6" id="KW-0614">Plasmid</keyword>
<evidence type="ECO:0000313" key="6">
    <source>
        <dbReference type="EMBL" id="CCD02956.1"/>
    </source>
</evidence>
<dbReference type="AlphaFoldDB" id="A0A9P1JZV4"/>
<name>A0A9P1JZV4_9PROT</name>
<keyword evidence="4" id="KW-0233">DNA recombination</keyword>
<evidence type="ECO:0000313" key="7">
    <source>
        <dbReference type="Proteomes" id="UP000007319"/>
    </source>
</evidence>
<evidence type="ECO:0000259" key="5">
    <source>
        <dbReference type="PROSITE" id="PS51898"/>
    </source>
</evidence>
<dbReference type="Gene3D" id="1.10.150.130">
    <property type="match status" value="1"/>
</dbReference>
<keyword evidence="3" id="KW-0238">DNA-binding</keyword>
<dbReference type="PANTHER" id="PTHR30629:SF2">
    <property type="entry name" value="PROPHAGE INTEGRASE INTS-RELATED"/>
    <property type="match status" value="1"/>
</dbReference>
<dbReference type="RefSeq" id="WP_014199468.1">
    <property type="nucleotide sequence ID" value="NC_016595.1"/>
</dbReference>
<dbReference type="InterPro" id="IPR011010">
    <property type="entry name" value="DNA_brk_join_enz"/>
</dbReference>
<feature type="domain" description="Tyr recombinase" evidence="5">
    <location>
        <begin position="123"/>
        <end position="310"/>
    </location>
</feature>
<proteinExistence type="inferred from homology"/>
<accession>A0A9P1JZV4</accession>
<dbReference type="Proteomes" id="UP000007319">
    <property type="component" value="Plasmid AZOBR_p3"/>
</dbReference>
<dbReference type="InterPro" id="IPR010998">
    <property type="entry name" value="Integrase_recombinase_N"/>
</dbReference>
<reference evidence="6 7" key="1">
    <citation type="journal article" date="2011" name="PLoS Genet.">
        <title>Azospirillum genomes reveal transition of bacteria from aquatic to terrestrial environments.</title>
        <authorList>
            <person name="Wisniewski-Dye F."/>
            <person name="Borziak K."/>
            <person name="Khalsa-Moyers G."/>
            <person name="Alexandre G."/>
            <person name="Sukharnikov L.O."/>
            <person name="Wuichet K."/>
            <person name="Hurst G.B."/>
            <person name="McDonald W.H."/>
            <person name="Robertson J.S."/>
            <person name="Barbe V."/>
            <person name="Calteau A."/>
            <person name="Rouy Z."/>
            <person name="Mangenot S."/>
            <person name="Prigent-Combaret C."/>
            <person name="Normand P."/>
            <person name="Boyer M."/>
            <person name="Siguier P."/>
            <person name="Dessaux Y."/>
            <person name="Elmerich C."/>
            <person name="Condemine G."/>
            <person name="Krishnen G."/>
            <person name="Kennedy I."/>
            <person name="Paterson A.H."/>
            <person name="Gonzalez V."/>
            <person name="Mavingui P."/>
            <person name="Zhulin I.B."/>
        </authorList>
    </citation>
    <scope>NUCLEOTIDE SEQUENCE [LARGE SCALE GENOMIC DNA]</scope>
    <source>
        <strain evidence="6 7">Sp245</strain>
    </source>
</reference>
<keyword evidence="2" id="KW-0229">DNA integration</keyword>
<dbReference type="Pfam" id="PF00589">
    <property type="entry name" value="Phage_integrase"/>
    <property type="match status" value="1"/>
</dbReference>
<dbReference type="EMBL" id="HE577330">
    <property type="protein sequence ID" value="CCD02956.1"/>
    <property type="molecule type" value="Genomic_DNA"/>
</dbReference>
<evidence type="ECO:0000256" key="3">
    <source>
        <dbReference type="ARBA" id="ARBA00023125"/>
    </source>
</evidence>
<protein>
    <submittedName>
        <fullName evidence="6">Integrase</fullName>
    </submittedName>
</protein>
<dbReference type="GO" id="GO:0006310">
    <property type="term" value="P:DNA recombination"/>
    <property type="evidence" value="ECO:0007669"/>
    <property type="project" value="UniProtKB-KW"/>
</dbReference>
<dbReference type="InterPro" id="IPR013762">
    <property type="entry name" value="Integrase-like_cat_sf"/>
</dbReference>
<evidence type="ECO:0000256" key="1">
    <source>
        <dbReference type="ARBA" id="ARBA00008857"/>
    </source>
</evidence>
<evidence type="ECO:0000256" key="2">
    <source>
        <dbReference type="ARBA" id="ARBA00022908"/>
    </source>
</evidence>
<dbReference type="InterPro" id="IPR050808">
    <property type="entry name" value="Phage_Integrase"/>
</dbReference>
<geneLocation type="plasmid" evidence="6 7">
    <name>AZOBR_p3</name>
</geneLocation>